<dbReference type="EMBL" id="AMZH03002633">
    <property type="protein sequence ID" value="RRT74916.1"/>
    <property type="molecule type" value="Genomic_DNA"/>
</dbReference>
<protein>
    <submittedName>
        <fullName evidence="1">Uncharacterized protein</fullName>
    </submittedName>
</protein>
<accession>A0A427AFD0</accession>
<comment type="caution">
    <text evidence="1">The sequence shown here is derived from an EMBL/GenBank/DDBJ whole genome shotgun (WGS) entry which is preliminary data.</text>
</comment>
<organism evidence="1 2">
    <name type="scientific">Ensete ventricosum</name>
    <name type="common">Abyssinian banana</name>
    <name type="synonym">Musa ensete</name>
    <dbReference type="NCBI Taxonomy" id="4639"/>
    <lineage>
        <taxon>Eukaryota</taxon>
        <taxon>Viridiplantae</taxon>
        <taxon>Streptophyta</taxon>
        <taxon>Embryophyta</taxon>
        <taxon>Tracheophyta</taxon>
        <taxon>Spermatophyta</taxon>
        <taxon>Magnoliopsida</taxon>
        <taxon>Liliopsida</taxon>
        <taxon>Zingiberales</taxon>
        <taxon>Musaceae</taxon>
        <taxon>Ensete</taxon>
    </lineage>
</organism>
<evidence type="ECO:0000313" key="2">
    <source>
        <dbReference type="Proteomes" id="UP000287651"/>
    </source>
</evidence>
<dbReference type="Proteomes" id="UP000287651">
    <property type="component" value="Unassembled WGS sequence"/>
</dbReference>
<reference evidence="1 2" key="1">
    <citation type="journal article" date="2014" name="Agronomy (Basel)">
        <title>A Draft Genome Sequence for Ensete ventricosum, the Drought-Tolerant Tree Against Hunger.</title>
        <authorList>
            <person name="Harrison J."/>
            <person name="Moore K.A."/>
            <person name="Paszkiewicz K."/>
            <person name="Jones T."/>
            <person name="Grant M."/>
            <person name="Ambacheew D."/>
            <person name="Muzemil S."/>
            <person name="Studholme D.J."/>
        </authorList>
    </citation>
    <scope>NUCLEOTIDE SEQUENCE [LARGE SCALE GENOMIC DNA]</scope>
</reference>
<gene>
    <name evidence="1" type="ORF">B296_00009719</name>
</gene>
<sequence>MHERTPELDQVRGIKHDAAGLKGCDGRSHQTLPPRVFSAPTCQMAVDRCLKICVSSWLGWSTLSPRYHRVTCHLHLAGDSKLDPTPDWLHRRTSHLSFTLYRIGSHRIGDEGVFNSPSHRPKSRRNLGGTAQGLFRRRSANGRTYITCLVLWDHHTPTAFVTSPPTLKTTPSHSLAYDSVPVVYLEP</sequence>
<dbReference type="AlphaFoldDB" id="A0A427AFD0"/>
<evidence type="ECO:0000313" key="1">
    <source>
        <dbReference type="EMBL" id="RRT74916.1"/>
    </source>
</evidence>
<proteinExistence type="predicted"/>
<name>A0A427AFD0_ENSVE</name>